<dbReference type="Gene3D" id="2.130.10.10">
    <property type="entry name" value="YVTN repeat-like/Quinoprotein amine dehydrogenase"/>
    <property type="match status" value="1"/>
</dbReference>
<dbReference type="GO" id="GO:0031931">
    <property type="term" value="C:TORC1 complex"/>
    <property type="evidence" value="ECO:0007669"/>
    <property type="project" value="InterPro"/>
</dbReference>
<organism evidence="4 5">
    <name type="scientific">Penicillium canariense</name>
    <dbReference type="NCBI Taxonomy" id="189055"/>
    <lineage>
        <taxon>Eukaryota</taxon>
        <taxon>Fungi</taxon>
        <taxon>Dikarya</taxon>
        <taxon>Ascomycota</taxon>
        <taxon>Pezizomycotina</taxon>
        <taxon>Eurotiomycetes</taxon>
        <taxon>Eurotiomycetidae</taxon>
        <taxon>Eurotiales</taxon>
        <taxon>Aspergillaceae</taxon>
        <taxon>Penicillium</taxon>
    </lineage>
</organism>
<dbReference type="SUPFAM" id="SSF69322">
    <property type="entry name" value="Tricorn protease domain 2"/>
    <property type="match status" value="1"/>
</dbReference>
<keyword evidence="2" id="KW-0853">WD repeat</keyword>
<feature type="compositionally biased region" description="Acidic residues" evidence="3">
    <location>
        <begin position="778"/>
        <end position="787"/>
    </location>
</feature>
<comment type="similarity">
    <text evidence="1">Belongs to the WD repeat LST8 family.</text>
</comment>
<feature type="compositionally biased region" description="Basic and acidic residues" evidence="3">
    <location>
        <begin position="664"/>
        <end position="676"/>
    </location>
</feature>
<dbReference type="PROSITE" id="PS50082">
    <property type="entry name" value="WD_REPEATS_2"/>
    <property type="match status" value="1"/>
</dbReference>
<feature type="compositionally biased region" description="Basic and acidic residues" evidence="3">
    <location>
        <begin position="52"/>
        <end position="67"/>
    </location>
</feature>
<protein>
    <recommendedName>
        <fullName evidence="6">WD40 repeat-like protein</fullName>
    </recommendedName>
</protein>
<feature type="compositionally biased region" description="Basic and acidic residues" evidence="3">
    <location>
        <begin position="702"/>
        <end position="719"/>
    </location>
</feature>
<dbReference type="Pfam" id="PF00400">
    <property type="entry name" value="WD40"/>
    <property type="match status" value="2"/>
</dbReference>
<dbReference type="InterPro" id="IPR037588">
    <property type="entry name" value="MLST8"/>
</dbReference>
<feature type="region of interest" description="Disordered" evidence="3">
    <location>
        <begin position="1"/>
        <end position="77"/>
    </location>
</feature>
<feature type="region of interest" description="Disordered" evidence="3">
    <location>
        <begin position="539"/>
        <end position="559"/>
    </location>
</feature>
<evidence type="ECO:0000256" key="1">
    <source>
        <dbReference type="ARBA" id="ARBA00009890"/>
    </source>
</evidence>
<dbReference type="PANTHER" id="PTHR19842:SF2">
    <property type="entry name" value="WD REPEAT PROTEIN (AFU_ORTHOLOGUE AFUA_5G04300)"/>
    <property type="match status" value="1"/>
</dbReference>
<dbReference type="Proteomes" id="UP001149163">
    <property type="component" value="Unassembled WGS sequence"/>
</dbReference>
<comment type="caution">
    <text evidence="4">The sequence shown here is derived from an EMBL/GenBank/DDBJ whole genome shotgun (WGS) entry which is preliminary data.</text>
</comment>
<evidence type="ECO:0000313" key="5">
    <source>
        <dbReference type="Proteomes" id="UP001149163"/>
    </source>
</evidence>
<feature type="compositionally biased region" description="Low complexity" evidence="3">
    <location>
        <begin position="753"/>
        <end position="767"/>
    </location>
</feature>
<dbReference type="GO" id="GO:0031929">
    <property type="term" value="P:TOR signaling"/>
    <property type="evidence" value="ECO:0007669"/>
    <property type="project" value="InterPro"/>
</dbReference>
<reference evidence="4" key="1">
    <citation type="submission" date="2022-11" db="EMBL/GenBank/DDBJ databases">
        <authorList>
            <person name="Petersen C."/>
        </authorList>
    </citation>
    <scope>NUCLEOTIDE SEQUENCE</scope>
    <source>
        <strain evidence="4">IBT 26290</strain>
    </source>
</reference>
<feature type="compositionally biased region" description="Low complexity" evidence="3">
    <location>
        <begin position="1"/>
        <end position="32"/>
    </location>
</feature>
<dbReference type="GeneID" id="81423645"/>
<dbReference type="PANTHER" id="PTHR19842">
    <property type="entry name" value="G BETA-LIKE PROTEIN GBL"/>
    <property type="match status" value="1"/>
</dbReference>
<sequence length="804" mass="89819">MSSSVYRTSSSPSRSSRSPTPSTPTTTVTNVRRSGRSRKAPVTYELKALFGLDKESNDTPNHSERETSSPASDAPQRATLHEFSVASQTERGPWHNTNISKLLWTRALRGARSSHDDIRATVSSNLKLSKWWKGASNDVSALAWSPDGTKFAAGATTQPDEYNRKNNLVFGDLLQNTLHELPDHNIPRKSNIADERLFATLSAIQWVGQRLYTSSYDHTVKIWDTDTTPFCVRTLKHDSKVRVMAVSNLMPNLLATGTEQAFSLWRNPDKDGQEPESLKIYRDPRQKANIVLEPTVLAWGPNAATEHYLAGGMGERGGDEFKVSLCGQLSMWRVTESSIERRKVRPDSQNIFDLKWHPSMRRFATASTYSQSMGLPLRTRSVVQIYDILSDDKFKVTSQFACSALDMNDVTFCPMDTTYITASCTDGSTYVWDNRNPARAVHRLRHGTSVNPLNPDYSREATDFGVRVALWGTTIDQFYTGGSDGCLKQWDIRRSTEDALVANITCLDEGIMSGAFSQDKSQLLLGDFAGGIHVLSCEQSSDPEPLDFRPAPEPSSAEEPAVPLANELLSTGQLTLHPIFGPVQGPCYKGPYAPWARGLPKDATQVQHVPLLSQYQLRQFDGPSLEDRHELDQDSRQELQCHLNLARARHARHTQSGAAPQSSENDRKRRRDDRTSNSDGGEDNDPIILDSDQGPSFSPAQKKTDNPKRKVKSMDLKDREKKKKKKKKNKSHVITRVENAIIDLTVDSDRESQPASSSPAPHQQGPPLLATLKGLKEESEDEDEDYWWPDSRQVDANLSHDEVF</sequence>
<evidence type="ECO:0000256" key="2">
    <source>
        <dbReference type="PROSITE-ProRule" id="PRU00221"/>
    </source>
</evidence>
<dbReference type="InterPro" id="IPR001680">
    <property type="entry name" value="WD40_rpt"/>
</dbReference>
<dbReference type="AlphaFoldDB" id="A0A9W9IHE4"/>
<dbReference type="OrthoDB" id="10248252at2759"/>
<evidence type="ECO:0000313" key="4">
    <source>
        <dbReference type="EMBL" id="KAJ5176467.1"/>
    </source>
</evidence>
<keyword evidence="5" id="KW-1185">Reference proteome</keyword>
<dbReference type="EMBL" id="JAPQKN010000001">
    <property type="protein sequence ID" value="KAJ5176467.1"/>
    <property type="molecule type" value="Genomic_DNA"/>
</dbReference>
<dbReference type="GO" id="GO:0031932">
    <property type="term" value="C:TORC2 complex"/>
    <property type="evidence" value="ECO:0007669"/>
    <property type="project" value="InterPro"/>
</dbReference>
<accession>A0A9W9IHE4</accession>
<feature type="region of interest" description="Disordered" evidence="3">
    <location>
        <begin position="648"/>
        <end position="804"/>
    </location>
</feature>
<evidence type="ECO:0008006" key="6">
    <source>
        <dbReference type="Google" id="ProtNLM"/>
    </source>
</evidence>
<dbReference type="SMART" id="SM00320">
    <property type="entry name" value="WD40"/>
    <property type="match status" value="6"/>
</dbReference>
<feature type="repeat" description="WD" evidence="2">
    <location>
        <begin position="208"/>
        <end position="227"/>
    </location>
</feature>
<gene>
    <name evidence="4" type="ORF">N7482_002344</name>
</gene>
<evidence type="ECO:0000256" key="3">
    <source>
        <dbReference type="SAM" id="MobiDB-lite"/>
    </source>
</evidence>
<feature type="compositionally biased region" description="Polar residues" evidence="3">
    <location>
        <begin position="654"/>
        <end position="663"/>
    </location>
</feature>
<reference evidence="4" key="2">
    <citation type="journal article" date="2023" name="IMA Fungus">
        <title>Comparative genomic study of the Penicillium genus elucidates a diverse pangenome and 15 lateral gene transfer events.</title>
        <authorList>
            <person name="Petersen C."/>
            <person name="Sorensen T."/>
            <person name="Nielsen M.R."/>
            <person name="Sondergaard T.E."/>
            <person name="Sorensen J.L."/>
            <person name="Fitzpatrick D.A."/>
            <person name="Frisvad J.C."/>
            <person name="Nielsen K.L."/>
        </authorList>
    </citation>
    <scope>NUCLEOTIDE SEQUENCE</scope>
    <source>
        <strain evidence="4">IBT 26290</strain>
    </source>
</reference>
<dbReference type="RefSeq" id="XP_056548075.1">
    <property type="nucleotide sequence ID" value="XM_056684469.1"/>
</dbReference>
<feature type="compositionally biased region" description="Basic residues" evidence="3">
    <location>
        <begin position="720"/>
        <end position="733"/>
    </location>
</feature>
<dbReference type="GO" id="GO:0032956">
    <property type="term" value="P:regulation of actin cytoskeleton organization"/>
    <property type="evidence" value="ECO:0007669"/>
    <property type="project" value="TreeGrafter"/>
</dbReference>
<name>A0A9W9IHE4_9EURO</name>
<dbReference type="InterPro" id="IPR015943">
    <property type="entry name" value="WD40/YVTN_repeat-like_dom_sf"/>
</dbReference>
<proteinExistence type="inferred from homology"/>